<keyword evidence="6" id="KW-0560">Oxidoreductase</keyword>
<evidence type="ECO:0000259" key="9">
    <source>
        <dbReference type="Pfam" id="PF01494"/>
    </source>
</evidence>
<accession>A0ABX5M416</accession>
<evidence type="ECO:0000256" key="7">
    <source>
        <dbReference type="ARBA" id="ARBA00023033"/>
    </source>
</evidence>
<evidence type="ECO:0000256" key="6">
    <source>
        <dbReference type="ARBA" id="ARBA00023002"/>
    </source>
</evidence>
<evidence type="ECO:0000256" key="1">
    <source>
        <dbReference type="ARBA" id="ARBA00001974"/>
    </source>
</evidence>
<evidence type="ECO:0000256" key="5">
    <source>
        <dbReference type="ARBA" id="ARBA00022827"/>
    </source>
</evidence>
<dbReference type="InterPro" id="IPR036188">
    <property type="entry name" value="FAD/NAD-bd_sf"/>
</dbReference>
<evidence type="ECO:0000256" key="8">
    <source>
        <dbReference type="SAM" id="Phobius"/>
    </source>
</evidence>
<feature type="domain" description="FAD-binding" evidence="9">
    <location>
        <begin position="8"/>
        <end position="342"/>
    </location>
</feature>
<dbReference type="InterPro" id="IPR051205">
    <property type="entry name" value="UbiH/COQ6_monooxygenase"/>
</dbReference>
<comment type="similarity">
    <text evidence="3">Belongs to the UbiH/COQ6 family.</text>
</comment>
<keyword evidence="5" id="KW-0274">FAD</keyword>
<dbReference type="InterPro" id="IPR002938">
    <property type="entry name" value="FAD-bd"/>
</dbReference>
<evidence type="ECO:0000313" key="11">
    <source>
        <dbReference type="Proteomes" id="UP000248090"/>
    </source>
</evidence>
<comment type="cofactor">
    <cofactor evidence="1">
        <name>FAD</name>
        <dbReference type="ChEBI" id="CHEBI:57692"/>
    </cofactor>
</comment>
<keyword evidence="11" id="KW-1185">Reference proteome</keyword>
<keyword evidence="8" id="KW-0812">Transmembrane</keyword>
<reference evidence="10 11" key="1">
    <citation type="submission" date="2015-03" db="EMBL/GenBank/DDBJ databases">
        <authorList>
            <person name="Krishnan R."/>
            <person name="Midha S."/>
            <person name="Patil P.B."/>
            <person name="Rameshkumar N."/>
        </authorList>
    </citation>
    <scope>NUCLEOTIDE SEQUENCE [LARGE SCALE GENOMIC DNA]</scope>
    <source>
        <strain evidence="10 11">L1E11</strain>
    </source>
</reference>
<dbReference type="PANTHER" id="PTHR43876">
    <property type="entry name" value="UBIQUINONE BIOSYNTHESIS MONOOXYGENASE COQ6, MITOCHONDRIAL"/>
    <property type="match status" value="1"/>
</dbReference>
<organism evidence="10 11">
    <name type="scientific">Pokkaliibacter plantistimulans</name>
    <dbReference type="NCBI Taxonomy" id="1635171"/>
    <lineage>
        <taxon>Bacteria</taxon>
        <taxon>Pseudomonadati</taxon>
        <taxon>Pseudomonadota</taxon>
        <taxon>Gammaproteobacteria</taxon>
        <taxon>Oceanospirillales</taxon>
        <taxon>Balneatrichaceae</taxon>
        <taxon>Pokkaliibacter</taxon>
    </lineage>
</organism>
<dbReference type="NCBIfam" id="NF004356">
    <property type="entry name" value="PRK05732.1"/>
    <property type="match status" value="1"/>
</dbReference>
<keyword evidence="8" id="KW-1133">Transmembrane helix</keyword>
<proteinExistence type="inferred from homology"/>
<sequence length="423" mass="46450">MNSEVQHFDVIIVGGGLVGASLACALLPMAKRHGMRIAVVEAVPLPSLASEPYQPSYDARGTALSYGTRLIYEEMGVWQALSERVCAIEHIHVSDRGHFGTTRLHAAEEGVAALGYVVENHWIGRVLLSHLQQQGGEAISWLCPAEVTAITMAAERAQVTIHHQDQQQQQQLSAALVVLAEGGRSSLSEQLSLDYQEAPYNQFALVSTLTPGKAHAGVAFERFTAEGPLALLPLTDSDDGSHRCALVWTTPDELIGERMDWDDATLLKEVQQVFGYRLGRFSRIGERYCYPLALKQAREQVRSRLVVLGNAAHALHPIAGQGYNLALRGVADLAERLGRLHQQGEDLGQLTHLNAFVEQRRQDQMRTIAFSDKVMKVFAEPRFPVQLVRDLGLVGLNMFAPARHRLARAAMGLDGTRARLHGA</sequence>
<name>A0ABX5M416_9GAMM</name>
<dbReference type="EMBL" id="LAPT01000002">
    <property type="protein sequence ID" value="PXF33134.1"/>
    <property type="molecule type" value="Genomic_DNA"/>
</dbReference>
<dbReference type="InterPro" id="IPR011295">
    <property type="entry name" value="UbiH"/>
</dbReference>
<keyword evidence="8" id="KW-0472">Membrane</keyword>
<comment type="caution">
    <text evidence="10">The sequence shown here is derived from an EMBL/GenBank/DDBJ whole genome shotgun (WGS) entry which is preliminary data.</text>
</comment>
<gene>
    <name evidence="10" type="ORF">WH50_00740</name>
</gene>
<dbReference type="Gene3D" id="3.50.50.60">
    <property type="entry name" value="FAD/NAD(P)-binding domain"/>
    <property type="match status" value="2"/>
</dbReference>
<comment type="pathway">
    <text evidence="2">Cofactor biosynthesis; ubiquinone biosynthesis.</text>
</comment>
<dbReference type="NCBIfam" id="TIGR01988">
    <property type="entry name" value="Ubi-OHases"/>
    <property type="match status" value="1"/>
</dbReference>
<dbReference type="SUPFAM" id="SSF51905">
    <property type="entry name" value="FAD/NAD(P)-binding domain"/>
    <property type="match status" value="1"/>
</dbReference>
<dbReference type="NCBIfam" id="TIGR01984">
    <property type="entry name" value="UbiH"/>
    <property type="match status" value="1"/>
</dbReference>
<dbReference type="Proteomes" id="UP000248090">
    <property type="component" value="Unassembled WGS sequence"/>
</dbReference>
<evidence type="ECO:0000256" key="2">
    <source>
        <dbReference type="ARBA" id="ARBA00004749"/>
    </source>
</evidence>
<dbReference type="PRINTS" id="PR00420">
    <property type="entry name" value="RNGMNOXGNASE"/>
</dbReference>
<evidence type="ECO:0000256" key="4">
    <source>
        <dbReference type="ARBA" id="ARBA00022630"/>
    </source>
</evidence>
<dbReference type="PANTHER" id="PTHR43876:SF8">
    <property type="entry name" value="2-OCTAPRENYL-6-METHOXYPHENOL HYDROXYLASE"/>
    <property type="match status" value="1"/>
</dbReference>
<feature type="transmembrane region" description="Helical" evidence="8">
    <location>
        <begin position="6"/>
        <end position="27"/>
    </location>
</feature>
<dbReference type="Pfam" id="PF01494">
    <property type="entry name" value="FAD_binding_3"/>
    <property type="match status" value="1"/>
</dbReference>
<keyword evidence="4" id="KW-0285">Flavoprotein</keyword>
<protein>
    <recommendedName>
        <fullName evidence="9">FAD-binding domain-containing protein</fullName>
    </recommendedName>
</protein>
<dbReference type="InterPro" id="IPR010971">
    <property type="entry name" value="UbiH/COQ6"/>
</dbReference>
<keyword evidence="7" id="KW-0503">Monooxygenase</keyword>
<evidence type="ECO:0000256" key="3">
    <source>
        <dbReference type="ARBA" id="ARBA00005349"/>
    </source>
</evidence>
<evidence type="ECO:0000313" key="10">
    <source>
        <dbReference type="EMBL" id="PXF33134.1"/>
    </source>
</evidence>